<dbReference type="KEGG" id="sulg:FJR48_08135"/>
<evidence type="ECO:0000256" key="2">
    <source>
        <dbReference type="ARBA" id="ARBA00011901"/>
    </source>
</evidence>
<evidence type="ECO:0000313" key="5">
    <source>
        <dbReference type="EMBL" id="QFR49703.1"/>
    </source>
</evidence>
<evidence type="ECO:0000259" key="4">
    <source>
        <dbReference type="SMART" id="SM00646"/>
    </source>
</evidence>
<dbReference type="Gene3D" id="2.60.40.3500">
    <property type="match status" value="1"/>
</dbReference>
<dbReference type="GO" id="GO:0030288">
    <property type="term" value="C:outer membrane-bounded periplasmic space"/>
    <property type="evidence" value="ECO:0007669"/>
    <property type="project" value="TreeGrafter"/>
</dbReference>
<feature type="domain" description="MurNAc-LAA" evidence="4">
    <location>
        <begin position="304"/>
        <end position="459"/>
    </location>
</feature>
<dbReference type="AlphaFoldDB" id="A0A5P8P1U0"/>
<evidence type="ECO:0000313" key="6">
    <source>
        <dbReference type="Proteomes" id="UP000326944"/>
    </source>
</evidence>
<keyword evidence="6" id="KW-1185">Reference proteome</keyword>
<dbReference type="FunFam" id="3.40.630.40:FF:000005">
    <property type="entry name" value="N-acetylmuramoyl-L-alanine amidase (AmiA)"/>
    <property type="match status" value="1"/>
</dbReference>
<dbReference type="PANTHER" id="PTHR30404">
    <property type="entry name" value="N-ACETYLMURAMOYL-L-ALANINE AMIDASE"/>
    <property type="match status" value="1"/>
</dbReference>
<evidence type="ECO:0000256" key="1">
    <source>
        <dbReference type="ARBA" id="ARBA00001561"/>
    </source>
</evidence>
<keyword evidence="3" id="KW-0378">Hydrolase</keyword>
<dbReference type="PANTHER" id="PTHR30404:SF0">
    <property type="entry name" value="N-ACETYLMURAMOYL-L-ALANINE AMIDASE AMIC"/>
    <property type="match status" value="1"/>
</dbReference>
<reference evidence="5 6" key="1">
    <citation type="submission" date="2019-09" db="EMBL/GenBank/DDBJ databases">
        <title>Sulfurimonas gotlandica sp. nov., a chemoautotrophic and psychrotolerant epsilonproteobacterium isolated from a pelagic redoxcline, and an emended description of the genus Sulfurimonas.</title>
        <authorList>
            <person name="Wang S."/>
            <person name="Jiang L."/>
            <person name="Shao S."/>
        </authorList>
    </citation>
    <scope>NUCLEOTIDE SEQUENCE [LARGE SCALE GENOMIC DNA]</scope>
    <source>
        <strain evidence="5 6">GYSZ_1</strain>
    </source>
</reference>
<dbReference type="OrthoDB" id="9806267at2"/>
<dbReference type="CDD" id="cd02696">
    <property type="entry name" value="MurNAc-LAA"/>
    <property type="match status" value="1"/>
</dbReference>
<dbReference type="GO" id="GO:0008745">
    <property type="term" value="F:N-acetylmuramoyl-L-alanine amidase activity"/>
    <property type="evidence" value="ECO:0007669"/>
    <property type="project" value="UniProtKB-EC"/>
</dbReference>
<accession>A0A5P8P1U0</accession>
<sequence length="465" mass="53648">MFRYLVLIVFFTLSLYAKSDYEVLKRADAFMKTGSKSDQFRAYNDYKNLYLRSLMNSNDKLRKSALEGIVNSGTKLHIDIQNYEDELDSMNSQRVEAKKTTTSHKTNKEIKIKSSHKLKNISWKSADQLVLSFDKRLRSNQVNYFTLYDSKQRRYRYVFDVHASMLTKSQTLRKDGINRIKIAQYNPSTLRLVIENDEKVKVNFLRKAKQLIIRLSSTSKNAKKYIPSISSKPYTPKRTDREKVIVIDPGHGGKDPGAVGYRRYREKIVVYKISRHLKNILKKRGYKVYMTRNKDTFIKLSKRTEYANKKKADIFISIHANAVDKKSARYAKGVECYFLSPSRSKRAESVAAKENSADMSDMNKYAKQSFLKFLNHAKTIASHKLAIDLQRGMLGSLNKHYKGVKDGGVREGPFWVLVGAQMPAVLVEVGFISHPTEARRLVDDNYRKKMAEGLADGIERYFANN</sequence>
<dbReference type="InterPro" id="IPR002508">
    <property type="entry name" value="MurNAc-LAA_cat"/>
</dbReference>
<dbReference type="EC" id="3.5.1.28" evidence="2"/>
<dbReference type="Pfam" id="PF01520">
    <property type="entry name" value="Amidase_3"/>
    <property type="match status" value="1"/>
</dbReference>
<evidence type="ECO:0000256" key="3">
    <source>
        <dbReference type="ARBA" id="ARBA00022801"/>
    </source>
</evidence>
<dbReference type="SUPFAM" id="SSF53187">
    <property type="entry name" value="Zn-dependent exopeptidases"/>
    <property type="match status" value="1"/>
</dbReference>
<dbReference type="SMART" id="SM00646">
    <property type="entry name" value="Ami_3"/>
    <property type="match status" value="1"/>
</dbReference>
<gene>
    <name evidence="5" type="ORF">FJR48_08135</name>
</gene>
<dbReference type="Proteomes" id="UP000326944">
    <property type="component" value="Chromosome"/>
</dbReference>
<organism evidence="5 6">
    <name type="scientific">Sulfurimonas lithotrophica</name>
    <dbReference type="NCBI Taxonomy" id="2590022"/>
    <lineage>
        <taxon>Bacteria</taxon>
        <taxon>Pseudomonadati</taxon>
        <taxon>Campylobacterota</taxon>
        <taxon>Epsilonproteobacteria</taxon>
        <taxon>Campylobacterales</taxon>
        <taxon>Sulfurimonadaceae</taxon>
        <taxon>Sulfurimonas</taxon>
    </lineage>
</organism>
<dbReference type="GO" id="GO:0009253">
    <property type="term" value="P:peptidoglycan catabolic process"/>
    <property type="evidence" value="ECO:0007669"/>
    <property type="project" value="InterPro"/>
</dbReference>
<dbReference type="InterPro" id="IPR050695">
    <property type="entry name" value="N-acetylmuramoyl_amidase_3"/>
</dbReference>
<proteinExistence type="predicted"/>
<dbReference type="EMBL" id="CP043617">
    <property type="protein sequence ID" value="QFR49703.1"/>
    <property type="molecule type" value="Genomic_DNA"/>
</dbReference>
<dbReference type="Gene3D" id="3.40.630.40">
    <property type="entry name" value="Zn-dependent exopeptidases"/>
    <property type="match status" value="1"/>
</dbReference>
<name>A0A5P8P1U0_9BACT</name>
<comment type="catalytic activity">
    <reaction evidence="1">
        <text>Hydrolyzes the link between N-acetylmuramoyl residues and L-amino acid residues in certain cell-wall glycopeptides.</text>
        <dbReference type="EC" id="3.5.1.28"/>
    </reaction>
</comment>
<dbReference type="RefSeq" id="WP_152307650.1">
    <property type="nucleotide sequence ID" value="NZ_CP043617.1"/>
</dbReference>
<protein>
    <recommendedName>
        <fullName evidence="2">N-acetylmuramoyl-L-alanine amidase</fullName>
        <ecNumber evidence="2">3.5.1.28</ecNumber>
    </recommendedName>
</protein>